<dbReference type="FunFam" id="2.30.30.30:FF:000002">
    <property type="entry name" value="Transcription termination/antitermination factor NusG"/>
    <property type="match status" value="1"/>
</dbReference>
<keyword evidence="1 5" id="KW-0806">Transcription termination</keyword>
<organism evidence="10 11">
    <name type="scientific">Chondromyces apiculatus DSM 436</name>
    <dbReference type="NCBI Taxonomy" id="1192034"/>
    <lineage>
        <taxon>Bacteria</taxon>
        <taxon>Pseudomonadati</taxon>
        <taxon>Myxococcota</taxon>
        <taxon>Polyangia</taxon>
        <taxon>Polyangiales</taxon>
        <taxon>Polyangiaceae</taxon>
        <taxon>Chondromyces</taxon>
    </lineage>
</organism>
<keyword evidence="11" id="KW-1185">Reference proteome</keyword>
<dbReference type="Pfam" id="PF02357">
    <property type="entry name" value="NusG"/>
    <property type="match status" value="1"/>
</dbReference>
<accession>A0A017T1Z5</accession>
<protein>
    <recommendedName>
        <fullName evidence="5 6">Transcription termination/antitermination protein NusG</fullName>
    </recommendedName>
</protein>
<evidence type="ECO:0000256" key="6">
    <source>
        <dbReference type="NCBIfam" id="TIGR00922"/>
    </source>
</evidence>
<name>A0A017T1Z5_9BACT</name>
<dbReference type="SMART" id="SM00738">
    <property type="entry name" value="NGN"/>
    <property type="match status" value="1"/>
</dbReference>
<keyword evidence="4 5" id="KW-0804">Transcription</keyword>
<dbReference type="PRINTS" id="PR00338">
    <property type="entry name" value="NUSGTNSCPFCT"/>
</dbReference>
<dbReference type="InterPro" id="IPR006645">
    <property type="entry name" value="NGN-like_dom"/>
</dbReference>
<evidence type="ECO:0000259" key="9">
    <source>
        <dbReference type="SMART" id="SM00739"/>
    </source>
</evidence>
<dbReference type="PANTHER" id="PTHR30265:SF2">
    <property type="entry name" value="TRANSCRIPTION TERMINATION_ANTITERMINATION PROTEIN NUSG"/>
    <property type="match status" value="1"/>
</dbReference>
<dbReference type="InterPro" id="IPR001062">
    <property type="entry name" value="Transcrpt_antiterm_NusG"/>
</dbReference>
<feature type="domain" description="KOW" evidence="9">
    <location>
        <begin position="135"/>
        <end position="162"/>
    </location>
</feature>
<dbReference type="Gene3D" id="3.30.70.940">
    <property type="entry name" value="NusG, N-terminal domain"/>
    <property type="match status" value="1"/>
</dbReference>
<dbReference type="InterPro" id="IPR047050">
    <property type="entry name" value="NGN"/>
</dbReference>
<evidence type="ECO:0000256" key="1">
    <source>
        <dbReference type="ARBA" id="ARBA00022472"/>
    </source>
</evidence>
<dbReference type="CDD" id="cd09891">
    <property type="entry name" value="NGN_Bact_1"/>
    <property type="match status" value="1"/>
</dbReference>
<keyword evidence="2 5" id="KW-0889">Transcription antitermination</keyword>
<dbReference type="EMBL" id="ASRX01000048">
    <property type="protein sequence ID" value="EYF03294.1"/>
    <property type="molecule type" value="Genomic_DNA"/>
</dbReference>
<dbReference type="InterPro" id="IPR014722">
    <property type="entry name" value="Rib_uL2_dom2"/>
</dbReference>
<dbReference type="eggNOG" id="COG0250">
    <property type="taxonomic scope" value="Bacteria"/>
</dbReference>
<dbReference type="SUPFAM" id="SSF82679">
    <property type="entry name" value="N-utilization substance G protein NusG, N-terminal domain"/>
    <property type="match status" value="1"/>
</dbReference>
<dbReference type="AlphaFoldDB" id="A0A017T1Z5"/>
<evidence type="ECO:0000256" key="5">
    <source>
        <dbReference type="HAMAP-Rule" id="MF_00948"/>
    </source>
</evidence>
<evidence type="ECO:0000256" key="3">
    <source>
        <dbReference type="ARBA" id="ARBA00023015"/>
    </source>
</evidence>
<feature type="domain" description="NusG-like N-terminal" evidence="8">
    <location>
        <begin position="15"/>
        <end position="123"/>
    </location>
</feature>
<dbReference type="SUPFAM" id="SSF50104">
    <property type="entry name" value="Translation proteins SH3-like domain"/>
    <property type="match status" value="1"/>
</dbReference>
<reference evidence="10 11" key="1">
    <citation type="submission" date="2013-05" db="EMBL/GenBank/DDBJ databases">
        <title>Genome assembly of Chondromyces apiculatus DSM 436.</title>
        <authorList>
            <person name="Sharma G."/>
            <person name="Khatri I."/>
            <person name="Kaur C."/>
            <person name="Mayilraj S."/>
            <person name="Subramanian S."/>
        </authorList>
    </citation>
    <scope>NUCLEOTIDE SEQUENCE [LARGE SCALE GENOMIC DNA]</scope>
    <source>
        <strain evidence="10 11">DSM 436</strain>
    </source>
</reference>
<evidence type="ECO:0000259" key="8">
    <source>
        <dbReference type="SMART" id="SM00738"/>
    </source>
</evidence>
<dbReference type="Pfam" id="PF00467">
    <property type="entry name" value="KOW"/>
    <property type="match status" value="1"/>
</dbReference>
<dbReference type="GO" id="GO:0006354">
    <property type="term" value="P:DNA-templated transcription elongation"/>
    <property type="evidence" value="ECO:0007669"/>
    <property type="project" value="UniProtKB-UniRule"/>
</dbReference>
<dbReference type="InterPro" id="IPR036735">
    <property type="entry name" value="NGN_dom_sf"/>
</dbReference>
<dbReference type="Gene3D" id="2.30.30.30">
    <property type="match status" value="1"/>
</dbReference>
<dbReference type="CDD" id="cd06091">
    <property type="entry name" value="KOW_NusG"/>
    <property type="match status" value="1"/>
</dbReference>
<dbReference type="STRING" id="1192034.CAP_5625"/>
<dbReference type="GO" id="GO:0032784">
    <property type="term" value="P:regulation of DNA-templated transcription elongation"/>
    <property type="evidence" value="ECO:0007669"/>
    <property type="project" value="InterPro"/>
</dbReference>
<dbReference type="InterPro" id="IPR008991">
    <property type="entry name" value="Translation_prot_SH3-like_sf"/>
</dbReference>
<comment type="function">
    <text evidence="5 7">Participates in transcription elongation, termination and antitermination.</text>
</comment>
<comment type="similarity">
    <text evidence="5 7">Belongs to the NusG family.</text>
</comment>
<dbReference type="InterPro" id="IPR005824">
    <property type="entry name" value="KOW"/>
</dbReference>
<evidence type="ECO:0000256" key="4">
    <source>
        <dbReference type="ARBA" id="ARBA00023163"/>
    </source>
</evidence>
<evidence type="ECO:0000256" key="7">
    <source>
        <dbReference type="RuleBase" id="RU000538"/>
    </source>
</evidence>
<dbReference type="Proteomes" id="UP000019678">
    <property type="component" value="Unassembled WGS sequence"/>
</dbReference>
<dbReference type="GO" id="GO:0005829">
    <property type="term" value="C:cytosol"/>
    <property type="evidence" value="ECO:0007669"/>
    <property type="project" value="TreeGrafter"/>
</dbReference>
<dbReference type="HAMAP" id="MF_00948">
    <property type="entry name" value="NusG"/>
    <property type="match status" value="1"/>
</dbReference>
<dbReference type="SMART" id="SM00739">
    <property type="entry name" value="KOW"/>
    <property type="match status" value="1"/>
</dbReference>
<dbReference type="NCBIfam" id="TIGR00922">
    <property type="entry name" value="nusG"/>
    <property type="match status" value="1"/>
</dbReference>
<evidence type="ECO:0000313" key="10">
    <source>
        <dbReference type="EMBL" id="EYF03294.1"/>
    </source>
</evidence>
<keyword evidence="3 5" id="KW-0805">Transcription regulation</keyword>
<dbReference type="GO" id="GO:0031564">
    <property type="term" value="P:transcription antitermination"/>
    <property type="evidence" value="ECO:0007669"/>
    <property type="project" value="UniProtKB-UniRule"/>
</dbReference>
<sequence length="189" mass="21424">MAVDAEILREPRAMAKKWYVIHTYSGYEAKVRDALLQRMKQYAMEDRFGEILIPSETVTETKPGGKTRVRQKLSLPGYIFVEMEMGEEAWHLIKETPKVTGFIGNQTPQEVPPVQIERLRKGIVEGAVKPKPKLTFEVGEEVRVLDGAFANFTGTVDDVKLDKQKLKVKVSIFGRPTSVELDFSAVEKR</sequence>
<evidence type="ECO:0000256" key="2">
    <source>
        <dbReference type="ARBA" id="ARBA00022814"/>
    </source>
</evidence>
<dbReference type="GO" id="GO:0006353">
    <property type="term" value="P:DNA-templated transcription termination"/>
    <property type="evidence" value="ECO:0007669"/>
    <property type="project" value="UniProtKB-UniRule"/>
</dbReference>
<gene>
    <name evidence="5" type="primary">nusG</name>
    <name evidence="10" type="ORF">CAP_5625</name>
</gene>
<evidence type="ECO:0000313" key="11">
    <source>
        <dbReference type="Proteomes" id="UP000019678"/>
    </source>
</evidence>
<proteinExistence type="inferred from homology"/>
<dbReference type="PANTHER" id="PTHR30265">
    <property type="entry name" value="RHO-INTERACTING TRANSCRIPTION TERMINATION FACTOR NUSG"/>
    <property type="match status" value="1"/>
</dbReference>
<dbReference type="InterPro" id="IPR043425">
    <property type="entry name" value="NusG-like"/>
</dbReference>
<comment type="caution">
    <text evidence="10">The sequence shown here is derived from an EMBL/GenBank/DDBJ whole genome shotgun (WGS) entry which is preliminary data.</text>
</comment>